<keyword evidence="2" id="KW-1185">Reference proteome</keyword>
<dbReference type="Proteomes" id="UP000078561">
    <property type="component" value="Unassembled WGS sequence"/>
</dbReference>
<dbReference type="AlphaFoldDB" id="A0A163KKT7"/>
<reference evidence="1" key="1">
    <citation type="submission" date="2016-04" db="EMBL/GenBank/DDBJ databases">
        <authorList>
            <person name="Evans L.H."/>
            <person name="Alamgir A."/>
            <person name="Owens N."/>
            <person name="Weber N.D."/>
            <person name="Virtaneva K."/>
            <person name="Barbian K."/>
            <person name="Babar A."/>
            <person name="Rosenke K."/>
        </authorList>
    </citation>
    <scope>NUCLEOTIDE SEQUENCE [LARGE SCALE GENOMIC DNA]</scope>
    <source>
        <strain evidence="1">CBS 101.48</strain>
    </source>
</reference>
<protein>
    <submittedName>
        <fullName evidence="1">Uncharacterized protein</fullName>
    </submittedName>
</protein>
<dbReference type="EMBL" id="LT554937">
    <property type="protein sequence ID" value="SAM08853.1"/>
    <property type="molecule type" value="Genomic_DNA"/>
</dbReference>
<name>A0A163KKT7_ABSGL</name>
<sequence>MGDIKQWLGRHYRRRYRYRRRHRRSGSSMYRMLGWGVLPFVRRRSSFRCGRRRSQCGVKVDGKNKK</sequence>
<gene>
    <name evidence="1" type="primary">ABSGL_14519.1 scaffold 14663</name>
</gene>
<evidence type="ECO:0000313" key="2">
    <source>
        <dbReference type="Proteomes" id="UP000078561"/>
    </source>
</evidence>
<evidence type="ECO:0000313" key="1">
    <source>
        <dbReference type="EMBL" id="SAM08853.1"/>
    </source>
</evidence>
<organism evidence="1">
    <name type="scientific">Absidia glauca</name>
    <name type="common">Pin mould</name>
    <dbReference type="NCBI Taxonomy" id="4829"/>
    <lineage>
        <taxon>Eukaryota</taxon>
        <taxon>Fungi</taxon>
        <taxon>Fungi incertae sedis</taxon>
        <taxon>Mucoromycota</taxon>
        <taxon>Mucoromycotina</taxon>
        <taxon>Mucoromycetes</taxon>
        <taxon>Mucorales</taxon>
        <taxon>Cunninghamellaceae</taxon>
        <taxon>Absidia</taxon>
    </lineage>
</organism>
<dbReference type="InParanoid" id="A0A163KKT7"/>
<accession>A0A163KKT7</accession>
<proteinExistence type="predicted"/>